<feature type="compositionally biased region" description="Basic and acidic residues" evidence="1">
    <location>
        <begin position="114"/>
        <end position="125"/>
    </location>
</feature>
<accession>A0AAD7EAV5</accession>
<feature type="region of interest" description="Disordered" evidence="1">
    <location>
        <begin position="249"/>
        <end position="277"/>
    </location>
</feature>
<dbReference type="EMBL" id="JARIHO010000092">
    <property type="protein sequence ID" value="KAJ7306692.1"/>
    <property type="molecule type" value="Genomic_DNA"/>
</dbReference>
<name>A0AAD7EAV5_9AGAR</name>
<evidence type="ECO:0000256" key="1">
    <source>
        <dbReference type="SAM" id="MobiDB-lite"/>
    </source>
</evidence>
<feature type="compositionally biased region" description="Basic and acidic residues" evidence="1">
    <location>
        <begin position="515"/>
        <end position="529"/>
    </location>
</feature>
<keyword evidence="3" id="KW-1185">Reference proteome</keyword>
<feature type="region of interest" description="Disordered" evidence="1">
    <location>
        <begin position="1"/>
        <end position="142"/>
    </location>
</feature>
<dbReference type="AlphaFoldDB" id="A0AAD7EAV5"/>
<organism evidence="2 3">
    <name type="scientific">Mycena albidolilacea</name>
    <dbReference type="NCBI Taxonomy" id="1033008"/>
    <lineage>
        <taxon>Eukaryota</taxon>
        <taxon>Fungi</taxon>
        <taxon>Dikarya</taxon>
        <taxon>Basidiomycota</taxon>
        <taxon>Agaricomycotina</taxon>
        <taxon>Agaricomycetes</taxon>
        <taxon>Agaricomycetidae</taxon>
        <taxon>Agaricales</taxon>
        <taxon>Marasmiineae</taxon>
        <taxon>Mycenaceae</taxon>
        <taxon>Mycena</taxon>
    </lineage>
</organism>
<sequence length="696" mass="78277">MSNMPGDYSTCPGPHNLDNDATMYDVDASTPWGGDPNVGPADIQDPSGGPNPDVYGLTDNHDPSGGGPNPSVYDPTNIHDIDMGENQQEVWARSDRPDNAQPGQSKRPRVLGSTRDELEKERQAREAANLKTRTALREKRDAEARLVDAQREIAALNDRMAGIDEKIKAHDAEREANLIEHVTAQWNTQVKDYTERSEQESAARLAAELVALDAEHAKKIAELNRNAQKKQADYETQIAAVHSRFSVKRPGFRNPSDEMEDVEFPEGPPARPPQFVSEMTRKQRVVETIIRDGSGCLPSACMTTATPPASSSTQPAMGAQPPSSSSSSAETVEQSLLETLLEALGKPPVQQRVREILGTNGVQKRKRKTKAGEMSSLAFARREEQRKLTHQQDKRWKTIIRRNWYTDRGLPRAKDFFNYEGVSEVTHKRCEDGLMAPEGPTSKLYFGPGWANSLWNKKIFQHSIRRILQKRAEDPGHYDVPDVKEDYLMALFSNLLREARAEWSRHQPRAGETNEQARERAETYQMERRERTVGSACKMHKFQVRQETADRMLSISTAKQDGNGIETWTWLKDDLLVELDSGGMSSEEDEELEVVCGDTWRFTTAHSIKILPWRDAKVTDCLKVIDDVSELAIAKVAAKRMRMRGSRNSTTAPPLGLPRTLYGEAWLAEQKKFIPNIEEALEISEKEFPIKEITLV</sequence>
<comment type="caution">
    <text evidence="2">The sequence shown here is derived from an EMBL/GenBank/DDBJ whole genome shotgun (WGS) entry which is preliminary data.</text>
</comment>
<reference evidence="2" key="1">
    <citation type="submission" date="2023-03" db="EMBL/GenBank/DDBJ databases">
        <title>Massive genome expansion in bonnet fungi (Mycena s.s.) driven by repeated elements and novel gene families across ecological guilds.</title>
        <authorList>
            <consortium name="Lawrence Berkeley National Laboratory"/>
            <person name="Harder C.B."/>
            <person name="Miyauchi S."/>
            <person name="Viragh M."/>
            <person name="Kuo A."/>
            <person name="Thoen E."/>
            <person name="Andreopoulos B."/>
            <person name="Lu D."/>
            <person name="Skrede I."/>
            <person name="Drula E."/>
            <person name="Henrissat B."/>
            <person name="Morin E."/>
            <person name="Kohler A."/>
            <person name="Barry K."/>
            <person name="LaButti K."/>
            <person name="Morin E."/>
            <person name="Salamov A."/>
            <person name="Lipzen A."/>
            <person name="Mereny Z."/>
            <person name="Hegedus B."/>
            <person name="Baldrian P."/>
            <person name="Stursova M."/>
            <person name="Weitz H."/>
            <person name="Taylor A."/>
            <person name="Grigoriev I.V."/>
            <person name="Nagy L.G."/>
            <person name="Martin F."/>
            <person name="Kauserud H."/>
        </authorList>
    </citation>
    <scope>NUCLEOTIDE SEQUENCE</scope>
    <source>
        <strain evidence="2">CBHHK002</strain>
    </source>
</reference>
<evidence type="ECO:0000313" key="2">
    <source>
        <dbReference type="EMBL" id="KAJ7306692.1"/>
    </source>
</evidence>
<dbReference type="Proteomes" id="UP001218218">
    <property type="component" value="Unassembled WGS sequence"/>
</dbReference>
<feature type="region of interest" description="Disordered" evidence="1">
    <location>
        <begin position="304"/>
        <end position="334"/>
    </location>
</feature>
<evidence type="ECO:0000313" key="3">
    <source>
        <dbReference type="Proteomes" id="UP001218218"/>
    </source>
</evidence>
<feature type="compositionally biased region" description="Low complexity" evidence="1">
    <location>
        <begin position="304"/>
        <end position="316"/>
    </location>
</feature>
<protein>
    <submittedName>
        <fullName evidence="2">Uncharacterized protein</fullName>
    </submittedName>
</protein>
<proteinExistence type="predicted"/>
<feature type="region of interest" description="Disordered" evidence="1">
    <location>
        <begin position="506"/>
        <end position="529"/>
    </location>
</feature>
<gene>
    <name evidence="2" type="ORF">DFH08DRAFT_975940</name>
</gene>